<dbReference type="Proteomes" id="UP000018175">
    <property type="component" value="Unassembled WGS sequence"/>
</dbReference>
<proteinExistence type="predicted"/>
<dbReference type="EMBL" id="CBBU010000067">
    <property type="protein sequence ID" value="CDA39981.1"/>
    <property type="molecule type" value="Genomic_DNA"/>
</dbReference>
<name>R5ZZW0_9FIRM</name>
<sequence length="261" mass="30923">MGKKGMTNDIDKIREITGYEPGKAFIYDFNEDGRVRRECVETYGVDTPGEPVVYDMDSNNFHIFPNSMEITNEILQSEADLRLKVYNYFIQYCNNNKETFDVIKYDPDNPDKWTKLQMSKEENYKNKMIIVEIKGEKTGEGCGKINGKNKVMRGLYKYLPFYYNGKIYNINFMRFYIDKDNKVNCIFKQIQFDRTNRRNVNEDGICYPKTYQNHVNKLDKLIQDNKGKNFCYNPPVAYDDIEGIVKEFVKFVKKCEKYDTK</sequence>
<evidence type="ECO:0000313" key="1">
    <source>
        <dbReference type="EMBL" id="CDA39981.1"/>
    </source>
</evidence>
<reference evidence="1" key="1">
    <citation type="submission" date="2012-11" db="EMBL/GenBank/DDBJ databases">
        <title>Dependencies among metagenomic species, viruses, plasmids and units of genetic variation.</title>
        <authorList>
            <person name="Nielsen H.B."/>
            <person name="Almeida M."/>
            <person name="Juncker A.S."/>
            <person name="Rasmussen S."/>
            <person name="Li J."/>
            <person name="Sunagawa S."/>
            <person name="Plichta D."/>
            <person name="Gautier L."/>
            <person name="Le Chatelier E."/>
            <person name="Peletier E."/>
            <person name="Bonde I."/>
            <person name="Nielsen T."/>
            <person name="Manichanh C."/>
            <person name="Arumugam M."/>
            <person name="Batto J."/>
            <person name="Santos M.B.Q.D."/>
            <person name="Blom N."/>
            <person name="Borruel N."/>
            <person name="Burgdorf K.S."/>
            <person name="Boumezbeur F."/>
            <person name="Casellas F."/>
            <person name="Dore J."/>
            <person name="Guarner F."/>
            <person name="Hansen T."/>
            <person name="Hildebrand F."/>
            <person name="Kaas R.S."/>
            <person name="Kennedy S."/>
            <person name="Kristiansen K."/>
            <person name="Kultima J.R."/>
            <person name="Leonard P."/>
            <person name="Levenez F."/>
            <person name="Lund O."/>
            <person name="Moumen B."/>
            <person name="Le Paslier D."/>
            <person name="Pons N."/>
            <person name="Pedersen O."/>
            <person name="Prifti E."/>
            <person name="Qin J."/>
            <person name="Raes J."/>
            <person name="Tap J."/>
            <person name="Tims S."/>
            <person name="Ussery D.W."/>
            <person name="Yamada T."/>
            <person name="MetaHit consortium"/>
            <person name="Renault P."/>
            <person name="Sicheritz-Ponten T."/>
            <person name="Bork P."/>
            <person name="Wang J."/>
            <person name="Brunak S."/>
            <person name="Ehrlich S.D."/>
        </authorList>
    </citation>
    <scope>NUCLEOTIDE SEQUENCE [LARGE SCALE GENOMIC DNA]</scope>
</reference>
<dbReference type="AlphaFoldDB" id="R5ZZW0"/>
<organism evidence="1">
    <name type="scientific">Lachnospira eligens CAG:72</name>
    <dbReference type="NCBI Taxonomy" id="1263077"/>
    <lineage>
        <taxon>Bacteria</taxon>
        <taxon>Bacillati</taxon>
        <taxon>Bacillota</taxon>
        <taxon>Clostridia</taxon>
        <taxon>Lachnospirales</taxon>
        <taxon>Lachnospiraceae</taxon>
        <taxon>Lachnospira</taxon>
    </lineage>
</organism>
<comment type="caution">
    <text evidence="1">The sequence shown here is derived from an EMBL/GenBank/DDBJ whole genome shotgun (WGS) entry which is preliminary data.</text>
</comment>
<accession>R5ZZW0</accession>
<protein>
    <submittedName>
        <fullName evidence="1">Uncharacterized protein</fullName>
    </submittedName>
</protein>
<gene>
    <name evidence="1" type="ORF">BN765_01950</name>
</gene>